<gene>
    <name evidence="1" type="ORF">NCTC10359_02781</name>
</gene>
<evidence type="ECO:0000313" key="2">
    <source>
        <dbReference type="Proteomes" id="UP000254437"/>
    </source>
</evidence>
<dbReference type="RefSeq" id="WP_115008542.1">
    <property type="nucleotide sequence ID" value="NZ_UGQU01000004.1"/>
</dbReference>
<dbReference type="EMBL" id="UGQU01000004">
    <property type="protein sequence ID" value="STZ64329.1"/>
    <property type="molecule type" value="Genomic_DNA"/>
</dbReference>
<evidence type="ECO:0000313" key="1">
    <source>
        <dbReference type="EMBL" id="STZ64329.1"/>
    </source>
</evidence>
<sequence>MAKSFKILQEQLHDKLSPEQRAENERQFQKMLAEINSQSDFEPDLVAWLRTQNDDIKHYVNDMVRGVMNVQQQALKSVL</sequence>
<reference evidence="1 2" key="1">
    <citation type="submission" date="2018-06" db="EMBL/GenBank/DDBJ databases">
        <authorList>
            <consortium name="Pathogen Informatics"/>
            <person name="Doyle S."/>
        </authorList>
    </citation>
    <scope>NUCLEOTIDE SEQUENCE [LARGE SCALE GENOMIC DNA]</scope>
    <source>
        <strain evidence="1 2">NCTC10359</strain>
    </source>
</reference>
<accession>A0A378TU24</accession>
<organism evidence="1 2">
    <name type="scientific">Moraxella lacunata</name>
    <dbReference type="NCBI Taxonomy" id="477"/>
    <lineage>
        <taxon>Bacteria</taxon>
        <taxon>Pseudomonadati</taxon>
        <taxon>Pseudomonadota</taxon>
        <taxon>Gammaproteobacteria</taxon>
        <taxon>Moraxellales</taxon>
        <taxon>Moraxellaceae</taxon>
        <taxon>Moraxella</taxon>
    </lineage>
</organism>
<proteinExistence type="predicted"/>
<name>A0A378TU24_MORLA</name>
<protein>
    <submittedName>
        <fullName evidence="1">Uncharacterized protein</fullName>
    </submittedName>
</protein>
<dbReference type="AlphaFoldDB" id="A0A378TU24"/>
<dbReference type="Proteomes" id="UP000254437">
    <property type="component" value="Unassembled WGS sequence"/>
</dbReference>